<keyword evidence="3" id="KW-0999">Mitochondrion inner membrane</keyword>
<dbReference type="STRING" id="543379.A0A232EIG0"/>
<dbReference type="GO" id="GO:0006123">
    <property type="term" value="P:mitochondrial electron transport, cytochrome c to oxygen"/>
    <property type="evidence" value="ECO:0007669"/>
    <property type="project" value="InterPro"/>
</dbReference>
<comment type="subcellular location">
    <subcellularLocation>
        <location evidence="1">Mitochondrion inner membrane</location>
    </subcellularLocation>
</comment>
<evidence type="ECO:0000256" key="1">
    <source>
        <dbReference type="ARBA" id="ARBA00004273"/>
    </source>
</evidence>
<dbReference type="OrthoDB" id="5966508at2759"/>
<reference evidence="6 7" key="1">
    <citation type="journal article" date="2017" name="Curr. Biol.">
        <title>The Evolution of Venom by Co-option of Single-Copy Genes.</title>
        <authorList>
            <person name="Martinson E.O."/>
            <person name="Mrinalini"/>
            <person name="Kelkar Y.D."/>
            <person name="Chang C.H."/>
            <person name="Werren J.H."/>
        </authorList>
    </citation>
    <scope>NUCLEOTIDE SEQUENCE [LARGE SCALE GENOMIC DNA]</scope>
    <source>
        <strain evidence="6 7">Alberta</strain>
        <tissue evidence="6">Whole body</tissue>
    </source>
</reference>
<dbReference type="InterPro" id="IPR003177">
    <property type="entry name" value="Cytc_oxidase_su7a_met"/>
</dbReference>
<dbReference type="EMBL" id="NNAY01004279">
    <property type="protein sequence ID" value="OXU18112.1"/>
    <property type="molecule type" value="Genomic_DNA"/>
</dbReference>
<name>A0A232EIG0_9HYME</name>
<protein>
    <submittedName>
        <fullName evidence="6">Uncharacterized protein</fullName>
    </submittedName>
</protein>
<dbReference type="GO" id="GO:0045277">
    <property type="term" value="C:respiratory chain complex IV"/>
    <property type="evidence" value="ECO:0007669"/>
    <property type="project" value="InterPro"/>
</dbReference>
<proteinExistence type="inferred from homology"/>
<dbReference type="Gene3D" id="4.10.91.10">
    <property type="entry name" value="Cytochrome c oxidase, subunit VIIa"/>
    <property type="match status" value="1"/>
</dbReference>
<evidence type="ECO:0000256" key="4">
    <source>
        <dbReference type="ARBA" id="ARBA00023128"/>
    </source>
</evidence>
<dbReference type="GO" id="GO:0002082">
    <property type="term" value="P:regulation of oxidative phosphorylation"/>
    <property type="evidence" value="ECO:0007669"/>
    <property type="project" value="TreeGrafter"/>
</dbReference>
<comment type="caution">
    <text evidence="6">The sequence shown here is derived from an EMBL/GenBank/DDBJ whole genome shotgun (WGS) entry which is preliminary data.</text>
</comment>
<dbReference type="Proteomes" id="UP000215335">
    <property type="component" value="Unassembled WGS sequence"/>
</dbReference>
<dbReference type="AlphaFoldDB" id="A0A232EIG0"/>
<dbReference type="InterPro" id="IPR036539">
    <property type="entry name" value="Cyt_c_oxidase_su7a_sf"/>
</dbReference>
<gene>
    <name evidence="6" type="ORF">TSAR_013529</name>
</gene>
<dbReference type="GO" id="GO:0005743">
    <property type="term" value="C:mitochondrial inner membrane"/>
    <property type="evidence" value="ECO:0007669"/>
    <property type="project" value="UniProtKB-SubCell"/>
</dbReference>
<organism evidence="6 7">
    <name type="scientific">Trichomalopsis sarcophagae</name>
    <dbReference type="NCBI Taxonomy" id="543379"/>
    <lineage>
        <taxon>Eukaryota</taxon>
        <taxon>Metazoa</taxon>
        <taxon>Ecdysozoa</taxon>
        <taxon>Arthropoda</taxon>
        <taxon>Hexapoda</taxon>
        <taxon>Insecta</taxon>
        <taxon>Pterygota</taxon>
        <taxon>Neoptera</taxon>
        <taxon>Endopterygota</taxon>
        <taxon>Hymenoptera</taxon>
        <taxon>Apocrita</taxon>
        <taxon>Proctotrupomorpha</taxon>
        <taxon>Chalcidoidea</taxon>
        <taxon>Pteromalidae</taxon>
        <taxon>Pteromalinae</taxon>
        <taxon>Trichomalopsis</taxon>
    </lineage>
</organism>
<comment type="similarity">
    <text evidence="2">Belongs to the cytochrome c oxidase VIIa family.</text>
</comment>
<dbReference type="SMR" id="A0A232EIG0"/>
<dbReference type="PANTHER" id="PTHR10510:SF11">
    <property type="entry name" value="CYTOCHROME C OXIDASE SUBUNIT 7A, MITOCHONDRIAL"/>
    <property type="match status" value="1"/>
</dbReference>
<keyword evidence="4" id="KW-0496">Mitochondrion</keyword>
<evidence type="ECO:0000256" key="3">
    <source>
        <dbReference type="ARBA" id="ARBA00022792"/>
    </source>
</evidence>
<dbReference type="PANTHER" id="PTHR10510">
    <property type="entry name" value="CYTOCHROME C OXIDASE POLYPEPTIDE 7A"/>
    <property type="match status" value="1"/>
</dbReference>
<evidence type="ECO:0000313" key="7">
    <source>
        <dbReference type="Proteomes" id="UP000215335"/>
    </source>
</evidence>
<evidence type="ECO:0000256" key="2">
    <source>
        <dbReference type="ARBA" id="ARBA00009331"/>
    </source>
</evidence>
<evidence type="ECO:0000256" key="5">
    <source>
        <dbReference type="ARBA" id="ARBA00023136"/>
    </source>
</evidence>
<dbReference type="SUPFAM" id="SSF81419">
    <property type="entry name" value="Mitochondrial cytochrome c oxidase subunit VIIa"/>
    <property type="match status" value="1"/>
</dbReference>
<keyword evidence="7" id="KW-1185">Reference proteome</keyword>
<keyword evidence="5" id="KW-0472">Membrane</keyword>
<sequence>MPFYQFNSLTGRLKESSQLQPLYPISTDPLNKLNPPNMIWDSIKTKTLKTTSTSSAAFSTLDPKLIAKYKKFQANLEKPVYLMGGTPDKILFGITCVLVAAGVIKSLKLCYDMANPKKE</sequence>
<dbReference type="GO" id="GO:0097250">
    <property type="term" value="P:mitochondrial respirasome assembly"/>
    <property type="evidence" value="ECO:0007669"/>
    <property type="project" value="TreeGrafter"/>
</dbReference>
<accession>A0A232EIG0</accession>
<evidence type="ECO:0000313" key="6">
    <source>
        <dbReference type="EMBL" id="OXU18112.1"/>
    </source>
</evidence>